<feature type="domain" description="Zn(2)-C6 fungal-type" evidence="2">
    <location>
        <begin position="13"/>
        <end position="43"/>
    </location>
</feature>
<evidence type="ECO:0000259" key="2">
    <source>
        <dbReference type="PROSITE" id="PS50048"/>
    </source>
</evidence>
<dbReference type="Pfam" id="PF00172">
    <property type="entry name" value="Zn_clus"/>
    <property type="match status" value="1"/>
</dbReference>
<comment type="caution">
    <text evidence="3">The sequence shown here is derived from an EMBL/GenBank/DDBJ whole genome shotgun (WGS) entry which is preliminary data.</text>
</comment>
<dbReference type="PANTHER" id="PTHR47784">
    <property type="entry name" value="STEROL UPTAKE CONTROL PROTEIN 2"/>
    <property type="match status" value="1"/>
</dbReference>
<keyword evidence="4" id="KW-1185">Reference proteome</keyword>
<dbReference type="EMBL" id="JAPCWZ010000004">
    <property type="protein sequence ID" value="KAK8868862.1"/>
    <property type="molecule type" value="Genomic_DNA"/>
</dbReference>
<dbReference type="PROSITE" id="PS00463">
    <property type="entry name" value="ZN2_CY6_FUNGAL_1"/>
    <property type="match status" value="1"/>
</dbReference>
<protein>
    <recommendedName>
        <fullName evidence="2">Zn(2)-C6 fungal-type domain-containing protein</fullName>
    </recommendedName>
</protein>
<sequence length="473" mass="52581">MQKRRTHHKSRTGCYSCKQKHVKCDEQGPPCTNCVLRETQCIYPTPEELEEARLKKKAASSLIRPGSKDPRTFRKERLPGFFPDIAPAAPKLVSNPSPPHLSGEPLYDRRLELELMHQWTTKTWMGFYEIPEDQRYLQEELPRTALKEGYLLNGILAIAATDLAHQTGASVSSKYIQTALVYSNQASIQFRHELSRLTATNNSHVLYASGIIVERGKPTKNEESISEAANNRGIGQQLHTTTTPSQRVNAFFDLLISVYNNLLTNIMWTINESSGIRAAVDQLLKEPLTLDLVSFDTRLAMERLTSVSQHLETNSPSHSNGDTVAASPLADLCSKVSVYRLAISQTKLSFVVEALNLPQGLCMSFITSTGLDFLNLVKAMDSMALFILMHIGVLFCRLSKRRDTLGLAIGNTALNLINELSGILEATPIYQTPDGRDGILWCQQQVGLQPTTDAGTLVIPDMMFDNQLKCAFG</sequence>
<dbReference type="PROSITE" id="PS50048">
    <property type="entry name" value="ZN2_CY6_FUNGAL_2"/>
    <property type="match status" value="1"/>
</dbReference>
<keyword evidence="1" id="KW-0539">Nucleus</keyword>
<dbReference type="CDD" id="cd00067">
    <property type="entry name" value="GAL4"/>
    <property type="match status" value="1"/>
</dbReference>
<gene>
    <name evidence="3" type="ORF">PGQ11_007440</name>
</gene>
<dbReference type="Proteomes" id="UP001390339">
    <property type="component" value="Unassembled WGS sequence"/>
</dbReference>
<dbReference type="SUPFAM" id="SSF57701">
    <property type="entry name" value="Zn2/Cys6 DNA-binding domain"/>
    <property type="match status" value="1"/>
</dbReference>
<dbReference type="SMART" id="SM00066">
    <property type="entry name" value="GAL4"/>
    <property type="match status" value="1"/>
</dbReference>
<evidence type="ECO:0000313" key="4">
    <source>
        <dbReference type="Proteomes" id="UP001390339"/>
    </source>
</evidence>
<dbReference type="InterPro" id="IPR036864">
    <property type="entry name" value="Zn2-C6_fun-type_DNA-bd_sf"/>
</dbReference>
<dbReference type="Gene3D" id="4.10.240.10">
    <property type="entry name" value="Zn(2)-C6 fungal-type DNA-binding domain"/>
    <property type="match status" value="1"/>
</dbReference>
<name>A0ABR2IVJ4_9PEZI</name>
<dbReference type="InterPro" id="IPR053157">
    <property type="entry name" value="Sterol_Uptake_Regulator"/>
</dbReference>
<accession>A0ABR2IVJ4</accession>
<evidence type="ECO:0000313" key="3">
    <source>
        <dbReference type="EMBL" id="KAK8868862.1"/>
    </source>
</evidence>
<reference evidence="3 4" key="1">
    <citation type="journal article" date="2024" name="IMA Fungus">
        <title>Apiospora arundinis, a panoply of carbohydrate-active enzymes and secondary metabolites.</title>
        <authorList>
            <person name="Sorensen T."/>
            <person name="Petersen C."/>
            <person name="Muurmann A.T."/>
            <person name="Christiansen J.V."/>
            <person name="Brundto M.L."/>
            <person name="Overgaard C.K."/>
            <person name="Boysen A.T."/>
            <person name="Wollenberg R.D."/>
            <person name="Larsen T.O."/>
            <person name="Sorensen J.L."/>
            <person name="Nielsen K.L."/>
            <person name="Sondergaard T.E."/>
        </authorList>
    </citation>
    <scope>NUCLEOTIDE SEQUENCE [LARGE SCALE GENOMIC DNA]</scope>
    <source>
        <strain evidence="3 4">AAU 773</strain>
    </source>
</reference>
<dbReference type="PANTHER" id="PTHR47784:SF5">
    <property type="entry name" value="STEROL UPTAKE CONTROL PROTEIN 2"/>
    <property type="match status" value="1"/>
</dbReference>
<dbReference type="InterPro" id="IPR001138">
    <property type="entry name" value="Zn2Cys6_DnaBD"/>
</dbReference>
<proteinExistence type="predicted"/>
<organism evidence="3 4">
    <name type="scientific">Apiospora arundinis</name>
    <dbReference type="NCBI Taxonomy" id="335852"/>
    <lineage>
        <taxon>Eukaryota</taxon>
        <taxon>Fungi</taxon>
        <taxon>Dikarya</taxon>
        <taxon>Ascomycota</taxon>
        <taxon>Pezizomycotina</taxon>
        <taxon>Sordariomycetes</taxon>
        <taxon>Xylariomycetidae</taxon>
        <taxon>Amphisphaeriales</taxon>
        <taxon>Apiosporaceae</taxon>
        <taxon>Apiospora</taxon>
    </lineage>
</organism>
<evidence type="ECO:0000256" key="1">
    <source>
        <dbReference type="ARBA" id="ARBA00023242"/>
    </source>
</evidence>